<name>A0A0B2A9T9_9MICO</name>
<evidence type="ECO:0000313" key="3">
    <source>
        <dbReference type="Proteomes" id="UP000031030"/>
    </source>
</evidence>
<comment type="caution">
    <text evidence="2">The sequence shown here is derived from an EMBL/GenBank/DDBJ whole genome shotgun (WGS) entry which is preliminary data.</text>
</comment>
<dbReference type="RefSeq" id="WP_039394422.1">
    <property type="nucleotide sequence ID" value="NZ_JTDK01000001.1"/>
</dbReference>
<sequence>MSSNPPVRRAEPLHVDRRVVWTTWIADLCVVAAVLATVVHRSFLGLVLAIVAIGLAVSARRRVGRHRRWAGSSRALLAVIGGAVVVFFSLPFLIGGIAGLWHLG</sequence>
<protein>
    <submittedName>
        <fullName evidence="2">Uncharacterized protein</fullName>
    </submittedName>
</protein>
<dbReference type="STRING" id="1348253.LK09_01000"/>
<reference evidence="2 3" key="1">
    <citation type="submission" date="2014-11" db="EMBL/GenBank/DDBJ databases">
        <title>Genome sequence of Microbacterium mangrovi MUSC 115(T).</title>
        <authorList>
            <person name="Lee L.-H."/>
        </authorList>
    </citation>
    <scope>NUCLEOTIDE SEQUENCE [LARGE SCALE GENOMIC DNA]</scope>
    <source>
        <strain evidence="2 3">MUSC 115</strain>
    </source>
</reference>
<evidence type="ECO:0000313" key="2">
    <source>
        <dbReference type="EMBL" id="KHK99934.1"/>
    </source>
</evidence>
<feature type="transmembrane region" description="Helical" evidence="1">
    <location>
        <begin position="20"/>
        <end position="38"/>
    </location>
</feature>
<accession>A0A0B2A9T9</accession>
<keyword evidence="1" id="KW-0472">Membrane</keyword>
<gene>
    <name evidence="2" type="ORF">LK09_01000</name>
</gene>
<proteinExistence type="predicted"/>
<dbReference type="Proteomes" id="UP000031030">
    <property type="component" value="Unassembled WGS sequence"/>
</dbReference>
<keyword evidence="3" id="KW-1185">Reference proteome</keyword>
<organism evidence="2 3">
    <name type="scientific">Microbacterium mangrovi</name>
    <dbReference type="NCBI Taxonomy" id="1348253"/>
    <lineage>
        <taxon>Bacteria</taxon>
        <taxon>Bacillati</taxon>
        <taxon>Actinomycetota</taxon>
        <taxon>Actinomycetes</taxon>
        <taxon>Micrococcales</taxon>
        <taxon>Microbacteriaceae</taxon>
        <taxon>Microbacterium</taxon>
    </lineage>
</organism>
<dbReference type="AlphaFoldDB" id="A0A0B2A9T9"/>
<feature type="transmembrane region" description="Helical" evidence="1">
    <location>
        <begin position="44"/>
        <end position="63"/>
    </location>
</feature>
<evidence type="ECO:0000256" key="1">
    <source>
        <dbReference type="SAM" id="Phobius"/>
    </source>
</evidence>
<keyword evidence="1" id="KW-1133">Transmembrane helix</keyword>
<keyword evidence="1" id="KW-0812">Transmembrane</keyword>
<feature type="transmembrane region" description="Helical" evidence="1">
    <location>
        <begin position="75"/>
        <end position="101"/>
    </location>
</feature>
<dbReference type="EMBL" id="JTDK01000001">
    <property type="protein sequence ID" value="KHK99934.1"/>
    <property type="molecule type" value="Genomic_DNA"/>
</dbReference>